<keyword evidence="3" id="KW-1185">Reference proteome</keyword>
<name>A0A1H8DEG4_9FIRM</name>
<dbReference type="EMBL" id="FOCG01000003">
    <property type="protein sequence ID" value="SEN05731.1"/>
    <property type="molecule type" value="Genomic_DNA"/>
</dbReference>
<dbReference type="RefSeq" id="WP_092755814.1">
    <property type="nucleotide sequence ID" value="NZ_FOCG01000003.1"/>
</dbReference>
<evidence type="ECO:0000256" key="1">
    <source>
        <dbReference type="SAM" id="Phobius"/>
    </source>
</evidence>
<organism evidence="2 3">
    <name type="scientific">Hydrogenoanaerobacterium saccharovorans</name>
    <dbReference type="NCBI Taxonomy" id="474960"/>
    <lineage>
        <taxon>Bacteria</taxon>
        <taxon>Bacillati</taxon>
        <taxon>Bacillota</taxon>
        <taxon>Clostridia</taxon>
        <taxon>Eubacteriales</taxon>
        <taxon>Oscillospiraceae</taxon>
        <taxon>Hydrogenoanaerobacterium</taxon>
    </lineage>
</organism>
<gene>
    <name evidence="2" type="ORF">SAMN05216180_2572</name>
</gene>
<keyword evidence="1" id="KW-1133">Transmembrane helix</keyword>
<dbReference type="Gene3D" id="1.10.1760.20">
    <property type="match status" value="1"/>
</dbReference>
<evidence type="ECO:0000313" key="3">
    <source>
        <dbReference type="Proteomes" id="UP000199158"/>
    </source>
</evidence>
<feature type="transmembrane region" description="Helical" evidence="1">
    <location>
        <begin position="12"/>
        <end position="31"/>
    </location>
</feature>
<feature type="transmembrane region" description="Helical" evidence="1">
    <location>
        <begin position="147"/>
        <end position="175"/>
    </location>
</feature>
<sequence>MKNNTNQHTQLQSMVIAALLCAVGIVIPMFAPRIVLEPASYTLASHVPVFIALFISPPVALAVAVGTTIGFLFAGFPLVVVIRALSHVVFALIGALLLKKKPNTLTTLGGTAMFSLLLSVLHAVSEVFVVTLFYFGNSMTAQYYNKGYFETVIILVGVGTVVHSLIDFGIAAFVWKPLTRVVRIPYNAKIKLQQKAEV</sequence>
<evidence type="ECO:0000313" key="2">
    <source>
        <dbReference type="EMBL" id="SEN05731.1"/>
    </source>
</evidence>
<reference evidence="2 3" key="1">
    <citation type="submission" date="2016-10" db="EMBL/GenBank/DDBJ databases">
        <authorList>
            <person name="de Groot N.N."/>
        </authorList>
    </citation>
    <scope>NUCLEOTIDE SEQUENCE [LARGE SCALE GENOMIC DNA]</scope>
    <source>
        <strain evidence="2 3">CGMCC 1.5070</strain>
    </source>
</reference>
<feature type="transmembrane region" description="Helical" evidence="1">
    <location>
        <begin position="71"/>
        <end position="98"/>
    </location>
</feature>
<dbReference type="STRING" id="474960.SAMN05216180_2572"/>
<keyword evidence="1" id="KW-0472">Membrane</keyword>
<keyword evidence="1" id="KW-0812">Transmembrane</keyword>
<dbReference type="OrthoDB" id="1631895at2"/>
<feature type="transmembrane region" description="Helical" evidence="1">
    <location>
        <begin position="43"/>
        <end position="65"/>
    </location>
</feature>
<protein>
    <submittedName>
        <fullName evidence="2">Niacin transporter</fullName>
    </submittedName>
</protein>
<accession>A0A1H8DEG4</accession>
<dbReference type="AlphaFoldDB" id="A0A1H8DEG4"/>
<proteinExistence type="predicted"/>
<dbReference type="Proteomes" id="UP000199158">
    <property type="component" value="Unassembled WGS sequence"/>
</dbReference>
<feature type="transmembrane region" description="Helical" evidence="1">
    <location>
        <begin position="110"/>
        <end position="135"/>
    </location>
</feature>